<feature type="transmembrane region" description="Helical" evidence="8">
    <location>
        <begin position="130"/>
        <end position="156"/>
    </location>
</feature>
<dbReference type="Pfam" id="PF01925">
    <property type="entry name" value="TauE"/>
    <property type="match status" value="1"/>
</dbReference>
<organism evidence="9 10">
    <name type="scientific">Gehongia tenuis</name>
    <dbReference type="NCBI Taxonomy" id="2763655"/>
    <lineage>
        <taxon>Bacteria</taxon>
        <taxon>Bacillati</taxon>
        <taxon>Bacillota</taxon>
        <taxon>Clostridia</taxon>
        <taxon>Christensenellales</taxon>
        <taxon>Christensenellaceae</taxon>
        <taxon>Gehongia</taxon>
    </lineage>
</organism>
<comment type="subcellular location">
    <subcellularLocation>
        <location evidence="1 8">Cell membrane</location>
        <topology evidence="1 8">Multi-pass membrane protein</topology>
    </subcellularLocation>
</comment>
<evidence type="ECO:0000313" key="10">
    <source>
        <dbReference type="Proteomes" id="UP000623172"/>
    </source>
</evidence>
<evidence type="ECO:0000256" key="7">
    <source>
        <dbReference type="ARBA" id="ARBA00023136"/>
    </source>
</evidence>
<dbReference type="EMBL" id="JACRSR010000003">
    <property type="protein sequence ID" value="MBC8531828.1"/>
    <property type="molecule type" value="Genomic_DNA"/>
</dbReference>
<keyword evidence="4 8" id="KW-1003">Cell membrane</keyword>
<protein>
    <recommendedName>
        <fullName evidence="8">Probable membrane transporter protein</fullName>
    </recommendedName>
</protein>
<evidence type="ECO:0000256" key="4">
    <source>
        <dbReference type="ARBA" id="ARBA00022475"/>
    </source>
</evidence>
<keyword evidence="3" id="KW-0813">Transport</keyword>
<feature type="transmembrane region" description="Helical" evidence="8">
    <location>
        <begin position="44"/>
        <end position="61"/>
    </location>
</feature>
<gene>
    <name evidence="9" type="ORF">H8696_08210</name>
</gene>
<sequence length="241" mass="26183">MTPLTVIVFIAVCFLGTVLQAVSGFGLAITAMTILPFVLPYNTALAVTTLICLSTNVVFTIRMRKYIQWKRLVPVLIAFALTSAGIILLSVGQSDELLKKLLGGALVLFSIYFAFFNGKIHIKPRPRNGAIAGGLAGITTGLFGIGSPPMAVYLLSVCESNEDYFGSIQAYFTLSSIFTLGMRFASGLITLEVGKWWLMGLVPLYLGMFVGKKIFDRMNPAALRRVVYVFMAISGLSMVLQ</sequence>
<feature type="transmembrane region" description="Helical" evidence="8">
    <location>
        <begin position="168"/>
        <end position="189"/>
    </location>
</feature>
<keyword evidence="6 8" id="KW-1133">Transmembrane helix</keyword>
<dbReference type="InterPro" id="IPR002781">
    <property type="entry name" value="TM_pro_TauE-like"/>
</dbReference>
<dbReference type="GO" id="GO:0005886">
    <property type="term" value="C:plasma membrane"/>
    <property type="evidence" value="ECO:0007669"/>
    <property type="project" value="UniProtKB-SubCell"/>
</dbReference>
<keyword evidence="5 8" id="KW-0812">Transmembrane</keyword>
<dbReference type="PANTHER" id="PTHR30269">
    <property type="entry name" value="TRANSMEMBRANE PROTEIN YFCA"/>
    <property type="match status" value="1"/>
</dbReference>
<comment type="caution">
    <text evidence="9">The sequence shown here is derived from an EMBL/GenBank/DDBJ whole genome shotgun (WGS) entry which is preliminary data.</text>
</comment>
<accession>A0A926HQ39</accession>
<dbReference type="AlphaFoldDB" id="A0A926HQ39"/>
<keyword evidence="7 8" id="KW-0472">Membrane</keyword>
<keyword evidence="10" id="KW-1185">Reference proteome</keyword>
<feature type="transmembrane region" description="Helical" evidence="8">
    <location>
        <begin position="97"/>
        <end position="118"/>
    </location>
</feature>
<evidence type="ECO:0000256" key="8">
    <source>
        <dbReference type="RuleBase" id="RU363041"/>
    </source>
</evidence>
<reference evidence="9" key="1">
    <citation type="submission" date="2020-08" db="EMBL/GenBank/DDBJ databases">
        <title>Genome public.</title>
        <authorList>
            <person name="Liu C."/>
            <person name="Sun Q."/>
        </authorList>
    </citation>
    <scope>NUCLEOTIDE SEQUENCE</scope>
    <source>
        <strain evidence="9">NSJ-53</strain>
    </source>
</reference>
<evidence type="ECO:0000313" key="9">
    <source>
        <dbReference type="EMBL" id="MBC8531828.1"/>
    </source>
</evidence>
<proteinExistence type="inferred from homology"/>
<comment type="similarity">
    <text evidence="2 8">Belongs to the 4-toluene sulfonate uptake permease (TSUP) (TC 2.A.102) family.</text>
</comment>
<evidence type="ECO:0000256" key="3">
    <source>
        <dbReference type="ARBA" id="ARBA00022448"/>
    </source>
</evidence>
<dbReference type="PANTHER" id="PTHR30269:SF37">
    <property type="entry name" value="MEMBRANE TRANSPORTER PROTEIN"/>
    <property type="match status" value="1"/>
</dbReference>
<feature type="transmembrane region" description="Helical" evidence="8">
    <location>
        <begin position="221"/>
        <end position="240"/>
    </location>
</feature>
<dbReference type="InterPro" id="IPR052017">
    <property type="entry name" value="TSUP"/>
</dbReference>
<dbReference type="RefSeq" id="WP_249316496.1">
    <property type="nucleotide sequence ID" value="NZ_JACRSR010000003.1"/>
</dbReference>
<feature type="transmembrane region" description="Helical" evidence="8">
    <location>
        <begin position="73"/>
        <end position="91"/>
    </location>
</feature>
<evidence type="ECO:0000256" key="2">
    <source>
        <dbReference type="ARBA" id="ARBA00009142"/>
    </source>
</evidence>
<dbReference type="Proteomes" id="UP000623172">
    <property type="component" value="Unassembled WGS sequence"/>
</dbReference>
<feature type="transmembrane region" description="Helical" evidence="8">
    <location>
        <begin position="196"/>
        <end position="215"/>
    </location>
</feature>
<evidence type="ECO:0000256" key="6">
    <source>
        <dbReference type="ARBA" id="ARBA00022989"/>
    </source>
</evidence>
<name>A0A926HQ39_9FIRM</name>
<evidence type="ECO:0000256" key="5">
    <source>
        <dbReference type="ARBA" id="ARBA00022692"/>
    </source>
</evidence>
<evidence type="ECO:0000256" key="1">
    <source>
        <dbReference type="ARBA" id="ARBA00004651"/>
    </source>
</evidence>